<dbReference type="Gene3D" id="3.10.580.10">
    <property type="entry name" value="CBS-domain"/>
    <property type="match status" value="1"/>
</dbReference>
<dbReference type="SMART" id="SM01091">
    <property type="entry name" value="CorC_HlyC"/>
    <property type="match status" value="1"/>
</dbReference>
<dbReference type="InterPro" id="IPR016169">
    <property type="entry name" value="FAD-bd_PCMH_sub2"/>
</dbReference>
<evidence type="ECO:0000256" key="3">
    <source>
        <dbReference type="ARBA" id="ARBA00022737"/>
    </source>
</evidence>
<feature type="transmembrane region" description="Helical" evidence="8">
    <location>
        <begin position="88"/>
        <end position="108"/>
    </location>
</feature>
<comment type="caution">
    <text evidence="11">The sequence shown here is derived from an EMBL/GenBank/DDBJ whole genome shotgun (WGS) entry which is preliminary data.</text>
</comment>
<dbReference type="Pfam" id="PF00571">
    <property type="entry name" value="CBS"/>
    <property type="match status" value="2"/>
</dbReference>
<dbReference type="PANTHER" id="PTHR22777:SF17">
    <property type="entry name" value="UPF0053 PROTEIN SLL0260"/>
    <property type="match status" value="1"/>
</dbReference>
<dbReference type="AlphaFoldDB" id="A0A8T5GDF8"/>
<feature type="transmembrane region" description="Helical" evidence="8">
    <location>
        <begin position="120"/>
        <end position="142"/>
    </location>
</feature>
<dbReference type="InterPro" id="IPR046342">
    <property type="entry name" value="CBS_dom_sf"/>
</dbReference>
<name>A0A8T5GDF8_9ARCH</name>
<evidence type="ECO:0000256" key="6">
    <source>
        <dbReference type="ARBA" id="ARBA00023136"/>
    </source>
</evidence>
<evidence type="ECO:0000256" key="8">
    <source>
        <dbReference type="SAM" id="Phobius"/>
    </source>
</evidence>
<dbReference type="Pfam" id="PF03471">
    <property type="entry name" value="CorC_HlyC"/>
    <property type="match status" value="1"/>
</dbReference>
<accession>A0A8T5GDF8</accession>
<proteinExistence type="predicted"/>
<evidence type="ECO:0000259" key="9">
    <source>
        <dbReference type="PROSITE" id="PS51371"/>
    </source>
</evidence>
<dbReference type="GO" id="GO:0016020">
    <property type="term" value="C:membrane"/>
    <property type="evidence" value="ECO:0007669"/>
    <property type="project" value="UniProtKB-SubCell"/>
</dbReference>
<feature type="domain" description="CBS" evidence="9">
    <location>
        <begin position="262"/>
        <end position="323"/>
    </location>
</feature>
<dbReference type="Proteomes" id="UP000722459">
    <property type="component" value="Unassembled WGS sequence"/>
</dbReference>
<sequence length="405" mass="45343">MIEEILLLVILLALSALFSSSETAFYSVNRFKVEKLVKKKAKGSKKLELLKARQNKVLITILVMNNVINIGAASLAAALTLEIFPGNMALAISTFVMTTLILIFGEITPKSYATKHSEKMALAIAPILYYLMVVLSPITWVLDKITKLLVGKGAQETLTEEEVKLVVSLGHAEGAIDKGEKEIIHNVFRLDDINVEDIMTHRIEMETVEEDQTLKQIKQFIKKTPYSKLPVVDEGGEVIGIFNTRKAMDFLGRKLNVKVTSLMDEPFFVPTTKKIGVLLKEFQDKKVHIAIVVGDHGGTLGLITLEDILEELVGEIIEAKDDEHEIKVLNEKTIIVEGGTELNQINDELELNLKSKEFNTIAGFLLEKLDRFPEKGESFTINKAKYDILKAKKQKIEEVKITKQK</sequence>
<dbReference type="GO" id="GO:0050660">
    <property type="term" value="F:flavin adenine dinucleotide binding"/>
    <property type="evidence" value="ECO:0007669"/>
    <property type="project" value="InterPro"/>
</dbReference>
<organism evidence="11 12">
    <name type="scientific">Candidatus Iainarchaeum sp</name>
    <dbReference type="NCBI Taxonomy" id="3101447"/>
    <lineage>
        <taxon>Archaea</taxon>
        <taxon>Candidatus Iainarchaeota</taxon>
        <taxon>Candidatus Iainarchaeia</taxon>
        <taxon>Candidatus Iainarchaeales</taxon>
        <taxon>Candidatus Iainarchaeaceae</taxon>
        <taxon>Candidatus Iainarchaeum</taxon>
    </lineage>
</organism>
<evidence type="ECO:0000256" key="5">
    <source>
        <dbReference type="ARBA" id="ARBA00023122"/>
    </source>
</evidence>
<dbReference type="EMBL" id="JABJNZ010000019">
    <property type="protein sequence ID" value="MBT4870164.1"/>
    <property type="molecule type" value="Genomic_DNA"/>
</dbReference>
<gene>
    <name evidence="11" type="ORF">HON47_01160</name>
</gene>
<dbReference type="SUPFAM" id="SSF54631">
    <property type="entry name" value="CBS-domain pair"/>
    <property type="match status" value="1"/>
</dbReference>
<keyword evidence="6 8" id="KW-0472">Membrane</keyword>
<evidence type="ECO:0000259" key="10">
    <source>
        <dbReference type="PROSITE" id="PS51846"/>
    </source>
</evidence>
<evidence type="ECO:0000256" key="1">
    <source>
        <dbReference type="ARBA" id="ARBA00004141"/>
    </source>
</evidence>
<dbReference type="InterPro" id="IPR002550">
    <property type="entry name" value="CNNM"/>
</dbReference>
<dbReference type="CDD" id="cd04590">
    <property type="entry name" value="CBS_pair_CorC_HlyC_assoc"/>
    <property type="match status" value="1"/>
</dbReference>
<feature type="transmembrane region" description="Helical" evidence="8">
    <location>
        <begin position="57"/>
        <end position="81"/>
    </location>
</feature>
<keyword evidence="3" id="KW-0677">Repeat</keyword>
<dbReference type="InterPro" id="IPR044751">
    <property type="entry name" value="Ion_transp-like_CBS"/>
</dbReference>
<reference evidence="11" key="1">
    <citation type="journal article" date="2021" name="ISME J.">
        <title>Mercury methylation by metabolically versatile and cosmopolitan marine bacteria.</title>
        <authorList>
            <person name="Lin H."/>
            <person name="Ascher D.B."/>
            <person name="Myung Y."/>
            <person name="Lamborg C.H."/>
            <person name="Hallam S.J."/>
            <person name="Gionfriddo C.M."/>
            <person name="Holt K.E."/>
            <person name="Moreau J.W."/>
        </authorList>
    </citation>
    <scope>NUCLEOTIDE SEQUENCE</scope>
    <source>
        <strain evidence="11">SI075_bin30</strain>
    </source>
</reference>
<evidence type="ECO:0000256" key="2">
    <source>
        <dbReference type="ARBA" id="ARBA00022692"/>
    </source>
</evidence>
<keyword evidence="4 8" id="KW-1133">Transmembrane helix</keyword>
<dbReference type="Pfam" id="PF01595">
    <property type="entry name" value="CNNM"/>
    <property type="match status" value="1"/>
</dbReference>
<dbReference type="SUPFAM" id="SSF56176">
    <property type="entry name" value="FAD-binding/transporter-associated domain-like"/>
    <property type="match status" value="1"/>
</dbReference>
<comment type="subcellular location">
    <subcellularLocation>
        <location evidence="1">Membrane</location>
        <topology evidence="1">Multi-pass membrane protein</topology>
    </subcellularLocation>
</comment>
<evidence type="ECO:0000313" key="11">
    <source>
        <dbReference type="EMBL" id="MBT4870164.1"/>
    </source>
</evidence>
<feature type="domain" description="CNNM transmembrane" evidence="10">
    <location>
        <begin position="1"/>
        <end position="180"/>
    </location>
</feature>
<dbReference type="InterPro" id="IPR036318">
    <property type="entry name" value="FAD-bd_PCMH-like_sf"/>
</dbReference>
<dbReference type="PROSITE" id="PS51846">
    <property type="entry name" value="CNNM"/>
    <property type="match status" value="1"/>
</dbReference>
<keyword evidence="2 8" id="KW-0812">Transmembrane</keyword>
<dbReference type="PROSITE" id="PS51371">
    <property type="entry name" value="CBS"/>
    <property type="match status" value="2"/>
</dbReference>
<evidence type="ECO:0000256" key="4">
    <source>
        <dbReference type="ARBA" id="ARBA00022989"/>
    </source>
</evidence>
<protein>
    <submittedName>
        <fullName evidence="11">HlyC/CorC family transporter</fullName>
    </submittedName>
</protein>
<keyword evidence="5 7" id="KW-0129">CBS domain</keyword>
<dbReference type="Gene3D" id="3.30.465.10">
    <property type="match status" value="1"/>
</dbReference>
<dbReference type="PANTHER" id="PTHR22777">
    <property type="entry name" value="HEMOLYSIN-RELATED"/>
    <property type="match status" value="1"/>
</dbReference>
<dbReference type="SMART" id="SM00116">
    <property type="entry name" value="CBS"/>
    <property type="match status" value="2"/>
</dbReference>
<feature type="domain" description="CBS" evidence="9">
    <location>
        <begin position="199"/>
        <end position="259"/>
    </location>
</feature>
<dbReference type="InterPro" id="IPR005170">
    <property type="entry name" value="Transptr-assoc_dom"/>
</dbReference>
<dbReference type="InterPro" id="IPR000644">
    <property type="entry name" value="CBS_dom"/>
</dbReference>
<evidence type="ECO:0000256" key="7">
    <source>
        <dbReference type="PROSITE-ProRule" id="PRU00703"/>
    </source>
</evidence>
<evidence type="ECO:0000313" key="12">
    <source>
        <dbReference type="Proteomes" id="UP000722459"/>
    </source>
</evidence>